<dbReference type="Pfam" id="PF00535">
    <property type="entry name" value="Glycos_transf_2"/>
    <property type="match status" value="1"/>
</dbReference>
<evidence type="ECO:0000256" key="2">
    <source>
        <dbReference type="ARBA" id="ARBA00022679"/>
    </source>
</evidence>
<dbReference type="Proteomes" id="UP000777002">
    <property type="component" value="Unassembled WGS sequence"/>
</dbReference>
<proteinExistence type="predicted"/>
<gene>
    <name evidence="4" type="ORF">H5985_08415</name>
</gene>
<reference evidence="4 5" key="1">
    <citation type="journal article" date="2021" name="Sci. Rep.">
        <title>The distribution of antibiotic resistance genes in chicken gut microbiota commensals.</title>
        <authorList>
            <person name="Juricova H."/>
            <person name="Matiasovicova J."/>
            <person name="Kubasova T."/>
            <person name="Cejkova D."/>
            <person name="Rychlik I."/>
        </authorList>
    </citation>
    <scope>NUCLEOTIDE SEQUENCE [LARGE SCALE GENOMIC DNA]</scope>
    <source>
        <strain evidence="4 5">An562</strain>
    </source>
</reference>
<dbReference type="PANTHER" id="PTHR22916:SF51">
    <property type="entry name" value="GLYCOSYLTRANSFERASE EPSH-RELATED"/>
    <property type="match status" value="1"/>
</dbReference>
<protein>
    <submittedName>
        <fullName evidence="4">Glycosyltransferase</fullName>
    </submittedName>
</protein>
<evidence type="ECO:0000313" key="5">
    <source>
        <dbReference type="Proteomes" id="UP000777002"/>
    </source>
</evidence>
<keyword evidence="1" id="KW-0328">Glycosyltransferase</keyword>
<keyword evidence="5" id="KW-1185">Reference proteome</keyword>
<keyword evidence="2" id="KW-0808">Transferase</keyword>
<evidence type="ECO:0000313" key="4">
    <source>
        <dbReference type="EMBL" id="MBM6929287.1"/>
    </source>
</evidence>
<name>A0ABS2GX41_9BURK</name>
<feature type="domain" description="Glycosyltransferase 2-like" evidence="3">
    <location>
        <begin position="10"/>
        <end position="167"/>
    </location>
</feature>
<dbReference type="InterPro" id="IPR029044">
    <property type="entry name" value="Nucleotide-diphossugar_trans"/>
</dbReference>
<organism evidence="4 5">
    <name type="scientific">Parasutterella secunda</name>
    <dbReference type="NCBI Taxonomy" id="626947"/>
    <lineage>
        <taxon>Bacteria</taxon>
        <taxon>Pseudomonadati</taxon>
        <taxon>Pseudomonadota</taxon>
        <taxon>Betaproteobacteria</taxon>
        <taxon>Burkholderiales</taxon>
        <taxon>Sutterellaceae</taxon>
        <taxon>Parasutterella</taxon>
    </lineage>
</organism>
<comment type="caution">
    <text evidence="4">The sequence shown here is derived from an EMBL/GenBank/DDBJ whole genome shotgun (WGS) entry which is preliminary data.</text>
</comment>
<dbReference type="InterPro" id="IPR001173">
    <property type="entry name" value="Glyco_trans_2-like"/>
</dbReference>
<sequence>MSKSRNPLISIIIPVFNIEKYLSEALESLISQTYPYWRGIIIDDGSSDKSSDIADYYAEKDERFTVIHQKNAGVSAARNKGLQNVSGDYVYFFDPDDILHPQTLQIAIKEITSRNYDLVTFGAMKFYEDTALPLAEKTNLKIVDQLSKTELFRLFFEEKYHCQYCKGGYVYTRLYKKEILKNIWFDVTKKVYEDEDFCCKLYRSLDPNFKTLYIDTPLYFYRQRRSGAIRSARIKRLFALYSCRRNMLQYFDKNSEEYKILDKARLTTLIKLMQISLTQGYNGAFSLFRKILLSREDISLKTFLPYLFGPKYARTYSENRLKKSEIKNNRLKYWE</sequence>
<dbReference type="PANTHER" id="PTHR22916">
    <property type="entry name" value="GLYCOSYLTRANSFERASE"/>
    <property type="match status" value="1"/>
</dbReference>
<dbReference type="Gene3D" id="3.90.550.10">
    <property type="entry name" value="Spore Coat Polysaccharide Biosynthesis Protein SpsA, Chain A"/>
    <property type="match status" value="1"/>
</dbReference>
<evidence type="ECO:0000259" key="3">
    <source>
        <dbReference type="Pfam" id="PF00535"/>
    </source>
</evidence>
<dbReference type="SUPFAM" id="SSF53448">
    <property type="entry name" value="Nucleotide-diphospho-sugar transferases"/>
    <property type="match status" value="1"/>
</dbReference>
<dbReference type="CDD" id="cd00761">
    <property type="entry name" value="Glyco_tranf_GTA_type"/>
    <property type="match status" value="1"/>
</dbReference>
<evidence type="ECO:0000256" key="1">
    <source>
        <dbReference type="ARBA" id="ARBA00022676"/>
    </source>
</evidence>
<accession>A0ABS2GX41</accession>
<dbReference type="RefSeq" id="WP_205050874.1">
    <property type="nucleotide sequence ID" value="NZ_JACJKX010000019.1"/>
</dbReference>
<dbReference type="EMBL" id="JACJKX010000019">
    <property type="protein sequence ID" value="MBM6929287.1"/>
    <property type="molecule type" value="Genomic_DNA"/>
</dbReference>